<dbReference type="EMBL" id="CP002458">
    <property type="protein sequence ID" value="ADV34809.1"/>
    <property type="molecule type" value="Genomic_DNA"/>
</dbReference>
<dbReference type="Proteomes" id="UP000007473">
    <property type="component" value="Chromosome"/>
</dbReference>
<accession>A0AB32XCI0</accession>
<proteinExistence type="predicted"/>
<evidence type="ECO:0000313" key="2">
    <source>
        <dbReference type="EMBL" id="ADV34809.1"/>
    </source>
</evidence>
<protein>
    <submittedName>
        <fullName evidence="2">Uncharacterized protein</fullName>
    </submittedName>
</protein>
<feature type="coiled-coil region" evidence="1">
    <location>
        <begin position="68"/>
        <end position="95"/>
    </location>
</feature>
<keyword evidence="1" id="KW-0175">Coiled coil</keyword>
<dbReference type="KEGG" id="mfm:MfeM64YM_0814"/>
<dbReference type="RefSeq" id="WP_013527071.1">
    <property type="nucleotide sequence ID" value="NC_014921.1"/>
</dbReference>
<organism evidence="2 3">
    <name type="scientific">Mycoplasmopsis fermentans (strain M64)</name>
    <name type="common">Mycoplasma fermentans</name>
    <dbReference type="NCBI Taxonomy" id="943945"/>
    <lineage>
        <taxon>Bacteria</taxon>
        <taxon>Bacillati</taxon>
        <taxon>Mycoplasmatota</taxon>
        <taxon>Mycoplasmoidales</taxon>
        <taxon>Metamycoplasmataceae</taxon>
        <taxon>Mycoplasmopsis</taxon>
    </lineage>
</organism>
<dbReference type="AlphaFoldDB" id="A0AB32XCI0"/>
<gene>
    <name evidence="2" type="ordered locus">MfeM64YM_0814</name>
</gene>
<evidence type="ECO:0000256" key="1">
    <source>
        <dbReference type="SAM" id="Coils"/>
    </source>
</evidence>
<sequence length="109" mass="12695">MLIDKDGSIYIDILGIEKFPTKTLTREELNEYQLFVHNLGVTESTISKLLYTKIKSTNSFYNLIESKIEKLKNLLLTLNLDKNKLESEIKDFTHNICKINKKIGELIQF</sequence>
<evidence type="ECO:0000313" key="3">
    <source>
        <dbReference type="Proteomes" id="UP000007473"/>
    </source>
</evidence>
<reference evidence="2 3" key="1">
    <citation type="journal article" date="2011" name="J. Bacteriol.">
        <title>Genome sequence of the repetitive-sequence-rich Mycoplasma fermentans strain M64.</title>
        <authorList>
            <person name="Shu H.W."/>
            <person name="Liu T.T."/>
            <person name="Chang H.Y."/>
            <person name="Liu Y.M."/>
            <person name="Wu K.M."/>
            <person name="Shu H.Y."/>
            <person name="Tsai S.F."/>
            <person name="Hsiao K.J."/>
            <person name="Hu W.S."/>
            <person name="Ng W.V."/>
        </authorList>
    </citation>
    <scope>NUCLEOTIDE SEQUENCE [LARGE SCALE GENOMIC DNA]</scope>
    <source>
        <strain evidence="2 3">M64</strain>
    </source>
</reference>
<name>A0AB32XCI0_MYCFM</name>